<feature type="transmembrane region" description="Helical" evidence="9">
    <location>
        <begin position="227"/>
        <end position="245"/>
    </location>
</feature>
<reference evidence="11" key="1">
    <citation type="submission" date="2023-07" db="EMBL/GenBank/DDBJ databases">
        <title>Dyadobacter sp. nov 'subterranea' isolated from contaminted grondwater.</title>
        <authorList>
            <person name="Szabo I."/>
            <person name="Al-Omari J."/>
            <person name="Szerdahelyi S.G."/>
            <person name="Rado J."/>
        </authorList>
    </citation>
    <scope>NUCLEOTIDE SEQUENCE [LARGE SCALE GENOMIC DNA]</scope>
    <source>
        <strain evidence="11">UP-52</strain>
    </source>
</reference>
<name>A0ABR9W859_9BACT</name>
<evidence type="ECO:0000313" key="11">
    <source>
        <dbReference type="Proteomes" id="UP000634134"/>
    </source>
</evidence>
<dbReference type="PANTHER" id="PTHR33281">
    <property type="entry name" value="UPF0187 PROTEIN YNEE"/>
    <property type="match status" value="1"/>
</dbReference>
<comment type="similarity">
    <text evidence="8">Belongs to the anion channel-forming bestrophin (TC 1.A.46) family.</text>
</comment>
<evidence type="ECO:0000256" key="3">
    <source>
        <dbReference type="ARBA" id="ARBA00022475"/>
    </source>
</evidence>
<feature type="transmembrane region" description="Helical" evidence="9">
    <location>
        <begin position="44"/>
        <end position="62"/>
    </location>
</feature>
<feature type="transmembrane region" description="Helical" evidence="9">
    <location>
        <begin position="20"/>
        <end position="38"/>
    </location>
</feature>
<comment type="caution">
    <text evidence="10">The sequence shown here is derived from an EMBL/GenBank/DDBJ whole genome shotgun (WGS) entry which is preliminary data.</text>
</comment>
<organism evidence="10 11">
    <name type="scientific">Dyadobacter subterraneus</name>
    <dbReference type="NCBI Taxonomy" id="2773304"/>
    <lineage>
        <taxon>Bacteria</taxon>
        <taxon>Pseudomonadati</taxon>
        <taxon>Bacteroidota</taxon>
        <taxon>Cytophagia</taxon>
        <taxon>Cytophagales</taxon>
        <taxon>Spirosomataceae</taxon>
        <taxon>Dyadobacter</taxon>
    </lineage>
</organism>
<evidence type="ECO:0000256" key="6">
    <source>
        <dbReference type="ARBA" id="ARBA00023065"/>
    </source>
</evidence>
<proteinExistence type="inferred from homology"/>
<evidence type="ECO:0000256" key="8">
    <source>
        <dbReference type="ARBA" id="ARBA00034708"/>
    </source>
</evidence>
<keyword evidence="4 9" id="KW-0812">Transmembrane</keyword>
<sequence>MHAGKSYKLPEFLFWTRRSIYTLIILGLVPVFLYHNIGLKWLNIPWPVVALLGTATAFIVGFKNTQTYNRTGEAQQIWTTILNLSRAWGLVSRDYFDNPEDTKGLIYRHLAWLTALRYQMREHRIWESTVKKHNAEYRQFYNIPEKETPLKKELAKFLSVEDLEYILTTGNKATHIMSLQSQSLKKLFKKEQIVLLQFMEMERGIKEFYVQQGKTEQIKDSPYPRQYAIINTLFVRLFCFLLPFGMLKEFEKLDELVDGIMKGHMVWLVVPFSIMISWMYTSLEQVGESTENPFEGGANDVPISQMCRNMEIELREFLGETDLPEPLKPQNNIIL</sequence>
<dbReference type="PANTHER" id="PTHR33281:SF19">
    <property type="entry name" value="VOLTAGE-DEPENDENT ANION CHANNEL-FORMING PROTEIN YNEE"/>
    <property type="match status" value="1"/>
</dbReference>
<keyword evidence="7 9" id="KW-0472">Membrane</keyword>
<evidence type="ECO:0000256" key="9">
    <source>
        <dbReference type="SAM" id="Phobius"/>
    </source>
</evidence>
<dbReference type="EMBL" id="JACYGY010000001">
    <property type="protein sequence ID" value="MBE9461349.1"/>
    <property type="molecule type" value="Genomic_DNA"/>
</dbReference>
<evidence type="ECO:0000256" key="2">
    <source>
        <dbReference type="ARBA" id="ARBA00022448"/>
    </source>
</evidence>
<keyword evidence="3" id="KW-1003">Cell membrane</keyword>
<dbReference type="InterPro" id="IPR044669">
    <property type="entry name" value="YneE/VCCN1/2-like"/>
</dbReference>
<keyword evidence="5 9" id="KW-1133">Transmembrane helix</keyword>
<evidence type="ECO:0000256" key="5">
    <source>
        <dbReference type="ARBA" id="ARBA00022989"/>
    </source>
</evidence>
<evidence type="ECO:0000256" key="7">
    <source>
        <dbReference type="ARBA" id="ARBA00023136"/>
    </source>
</evidence>
<evidence type="ECO:0000256" key="4">
    <source>
        <dbReference type="ARBA" id="ARBA00022692"/>
    </source>
</evidence>
<dbReference type="RefSeq" id="WP_194119619.1">
    <property type="nucleotide sequence ID" value="NZ_JACYGY010000001.1"/>
</dbReference>
<accession>A0ABR9W859</accession>
<dbReference type="Proteomes" id="UP000634134">
    <property type="component" value="Unassembled WGS sequence"/>
</dbReference>
<evidence type="ECO:0000256" key="1">
    <source>
        <dbReference type="ARBA" id="ARBA00004651"/>
    </source>
</evidence>
<keyword evidence="2" id="KW-0813">Transport</keyword>
<comment type="subcellular location">
    <subcellularLocation>
        <location evidence="1">Cell membrane</location>
        <topology evidence="1">Multi-pass membrane protein</topology>
    </subcellularLocation>
</comment>
<keyword evidence="6" id="KW-0406">Ion transport</keyword>
<keyword evidence="11" id="KW-1185">Reference proteome</keyword>
<protein>
    <submittedName>
        <fullName evidence="10">Multidrug transporter</fullName>
    </submittedName>
</protein>
<gene>
    <name evidence="10" type="ORF">IEE83_05590</name>
</gene>
<evidence type="ECO:0000313" key="10">
    <source>
        <dbReference type="EMBL" id="MBE9461349.1"/>
    </source>
</evidence>
<feature type="transmembrane region" description="Helical" evidence="9">
    <location>
        <begin position="265"/>
        <end position="283"/>
    </location>
</feature>
<dbReference type="Pfam" id="PF25539">
    <property type="entry name" value="Bestrophin_2"/>
    <property type="match status" value="1"/>
</dbReference>